<keyword evidence="1" id="KW-0732">Signal</keyword>
<sequence length="344" mass="40225">MWGRAQLFVLLLASLTAAASQDEDSQLKVGRSIDIFTRYGYLSLSMKVVAKNESDWIFREPTIDIFNDLDRFATHPDRVPKKQKRVFEGDFHMEFCDNSRQLVQAYFRDFFFERLDQPWKAFTSSWAPETLARNLGINSSFVLRDHCYVLVRLSRFRDIVKLDRIPNNINLADVVAKEIDKIQIGDVAGVLLFIRKYGSHYIHSYVTGNSLYQVFVFNKTNYQHIKDRLKKQGIAHISNLELSQYFSPWYAEHMGSIKVASGNRSVANWTSYKLRNNYYIFTYPSLLKIHGDPKLLSRLNNMLGNEAILEMNMKTLAPAFKDPLKRMWFEEVLDNFLKLWESNL</sequence>
<dbReference type="InterPro" id="IPR020864">
    <property type="entry name" value="MACPF"/>
</dbReference>
<feature type="chain" id="PRO_5040468225" description="MACPF domain-containing protein" evidence="1">
    <location>
        <begin position="22"/>
        <end position="344"/>
    </location>
</feature>
<feature type="signal peptide" evidence="1">
    <location>
        <begin position="1"/>
        <end position="21"/>
    </location>
</feature>
<feature type="domain" description="MACPF" evidence="2">
    <location>
        <begin position="143"/>
        <end position="338"/>
    </location>
</feature>
<reference evidence="3" key="1">
    <citation type="submission" date="2022-01" db="EMBL/GenBank/DDBJ databases">
        <authorList>
            <person name="King R."/>
        </authorList>
    </citation>
    <scope>NUCLEOTIDE SEQUENCE</scope>
</reference>
<gene>
    <name evidence="3" type="ORF">PHAECO_LOCUS7397</name>
</gene>
<evidence type="ECO:0000256" key="1">
    <source>
        <dbReference type="SAM" id="SignalP"/>
    </source>
</evidence>
<evidence type="ECO:0000259" key="2">
    <source>
        <dbReference type="SMART" id="SM00457"/>
    </source>
</evidence>
<name>A0A9P0GN14_PHACE</name>
<keyword evidence="4" id="KW-1185">Reference proteome</keyword>
<proteinExistence type="predicted"/>
<protein>
    <recommendedName>
        <fullName evidence="2">MACPF domain-containing protein</fullName>
    </recommendedName>
</protein>
<dbReference type="Proteomes" id="UP001153737">
    <property type="component" value="Chromosome 3"/>
</dbReference>
<organism evidence="3 4">
    <name type="scientific">Phaedon cochleariae</name>
    <name type="common">Mustard beetle</name>
    <dbReference type="NCBI Taxonomy" id="80249"/>
    <lineage>
        <taxon>Eukaryota</taxon>
        <taxon>Metazoa</taxon>
        <taxon>Ecdysozoa</taxon>
        <taxon>Arthropoda</taxon>
        <taxon>Hexapoda</taxon>
        <taxon>Insecta</taxon>
        <taxon>Pterygota</taxon>
        <taxon>Neoptera</taxon>
        <taxon>Endopterygota</taxon>
        <taxon>Coleoptera</taxon>
        <taxon>Polyphaga</taxon>
        <taxon>Cucujiformia</taxon>
        <taxon>Chrysomeloidea</taxon>
        <taxon>Chrysomelidae</taxon>
        <taxon>Chrysomelinae</taxon>
        <taxon>Chrysomelini</taxon>
        <taxon>Phaedon</taxon>
    </lineage>
</organism>
<dbReference type="EMBL" id="OU896709">
    <property type="protein sequence ID" value="CAH1159928.1"/>
    <property type="molecule type" value="Genomic_DNA"/>
</dbReference>
<evidence type="ECO:0000313" key="3">
    <source>
        <dbReference type="EMBL" id="CAH1159928.1"/>
    </source>
</evidence>
<dbReference type="SMART" id="SM00457">
    <property type="entry name" value="MACPF"/>
    <property type="match status" value="1"/>
</dbReference>
<evidence type="ECO:0000313" key="4">
    <source>
        <dbReference type="Proteomes" id="UP001153737"/>
    </source>
</evidence>
<reference evidence="3" key="2">
    <citation type="submission" date="2022-10" db="EMBL/GenBank/DDBJ databases">
        <authorList>
            <consortium name="ENA_rothamsted_submissions"/>
            <consortium name="culmorum"/>
            <person name="King R."/>
        </authorList>
    </citation>
    <scope>NUCLEOTIDE SEQUENCE</scope>
</reference>
<dbReference type="AlphaFoldDB" id="A0A9P0GN14"/>
<dbReference type="OrthoDB" id="10060229at2759"/>
<accession>A0A9P0GN14</accession>